<comment type="caution">
    <text evidence="4">The sequence shown here is derived from an EMBL/GenBank/DDBJ whole genome shotgun (WGS) entry which is preliminary data.</text>
</comment>
<dbReference type="InterPro" id="IPR020904">
    <property type="entry name" value="Sc_DH/Rdtase_CS"/>
</dbReference>
<organism evidence="4 5">
    <name type="scientific">Amycolatopsis rubida</name>
    <dbReference type="NCBI Taxonomy" id="112413"/>
    <lineage>
        <taxon>Bacteria</taxon>
        <taxon>Bacillati</taxon>
        <taxon>Actinomycetota</taxon>
        <taxon>Actinomycetes</taxon>
        <taxon>Pseudonocardiales</taxon>
        <taxon>Pseudonocardiaceae</taxon>
        <taxon>Amycolatopsis</taxon>
    </lineage>
</organism>
<dbReference type="PRINTS" id="PR00081">
    <property type="entry name" value="GDHRDH"/>
</dbReference>
<dbReference type="EMBL" id="JAAGNC010000086">
    <property type="protein sequence ID" value="NEC57194.1"/>
    <property type="molecule type" value="Genomic_DNA"/>
</dbReference>
<evidence type="ECO:0000259" key="3">
    <source>
        <dbReference type="SMART" id="SM00822"/>
    </source>
</evidence>
<dbReference type="InterPro" id="IPR002347">
    <property type="entry name" value="SDR_fam"/>
</dbReference>
<evidence type="ECO:0000313" key="4">
    <source>
        <dbReference type="EMBL" id="NEC57194.1"/>
    </source>
</evidence>
<dbReference type="InterPro" id="IPR057326">
    <property type="entry name" value="KR_dom"/>
</dbReference>
<dbReference type="InterPro" id="IPR036291">
    <property type="entry name" value="NAD(P)-bd_dom_sf"/>
</dbReference>
<protein>
    <submittedName>
        <fullName evidence="4">SDR family oxidoreductase</fullName>
    </submittedName>
</protein>
<dbReference type="PRINTS" id="PR00080">
    <property type="entry name" value="SDRFAMILY"/>
</dbReference>
<proteinExistence type="inferred from homology"/>
<evidence type="ECO:0000256" key="2">
    <source>
        <dbReference type="RuleBase" id="RU000363"/>
    </source>
</evidence>
<reference evidence="4 5" key="1">
    <citation type="submission" date="2020-01" db="EMBL/GenBank/DDBJ databases">
        <title>Insect and environment-associated Actinomycetes.</title>
        <authorList>
            <person name="Currrie C."/>
            <person name="Chevrette M."/>
            <person name="Carlson C."/>
            <person name="Stubbendieck R."/>
            <person name="Wendt-Pienkowski E."/>
        </authorList>
    </citation>
    <scope>NUCLEOTIDE SEQUENCE [LARGE SCALE GENOMIC DNA]</scope>
    <source>
        <strain evidence="4 5">SID8386</strain>
    </source>
</reference>
<keyword evidence="5" id="KW-1185">Reference proteome</keyword>
<dbReference type="PROSITE" id="PS00061">
    <property type="entry name" value="ADH_SHORT"/>
    <property type="match status" value="1"/>
</dbReference>
<dbReference type="Gene3D" id="3.40.50.720">
    <property type="entry name" value="NAD(P)-binding Rossmann-like Domain"/>
    <property type="match status" value="1"/>
</dbReference>
<name>A0ABX0BS98_9PSEU</name>
<dbReference type="PANTHER" id="PTHR43313">
    <property type="entry name" value="SHORT-CHAIN DEHYDROGENASE/REDUCTASE FAMILY 9C"/>
    <property type="match status" value="1"/>
</dbReference>
<dbReference type="SUPFAM" id="SSF51735">
    <property type="entry name" value="NAD(P)-binding Rossmann-fold domains"/>
    <property type="match status" value="1"/>
</dbReference>
<comment type="similarity">
    <text evidence="1 2">Belongs to the short-chain dehydrogenases/reductases (SDR) family.</text>
</comment>
<gene>
    <name evidence="4" type="ORF">G3I59_16760</name>
</gene>
<dbReference type="CDD" id="cd05374">
    <property type="entry name" value="17beta-HSD-like_SDR_c"/>
    <property type="match status" value="1"/>
</dbReference>
<dbReference type="SMART" id="SM00822">
    <property type="entry name" value="PKS_KR"/>
    <property type="match status" value="1"/>
</dbReference>
<dbReference type="Pfam" id="PF00106">
    <property type="entry name" value="adh_short"/>
    <property type="match status" value="1"/>
</dbReference>
<evidence type="ECO:0000313" key="5">
    <source>
        <dbReference type="Proteomes" id="UP000470404"/>
    </source>
</evidence>
<evidence type="ECO:0000256" key="1">
    <source>
        <dbReference type="ARBA" id="ARBA00006484"/>
    </source>
</evidence>
<feature type="domain" description="Ketoreductase" evidence="3">
    <location>
        <begin position="26"/>
        <end position="203"/>
    </location>
</feature>
<dbReference type="Proteomes" id="UP000470404">
    <property type="component" value="Unassembled WGS sequence"/>
</dbReference>
<dbReference type="PANTHER" id="PTHR43313:SF1">
    <property type="entry name" value="3BETA-HYDROXYSTEROID DEHYDROGENASE DHS-16"/>
    <property type="match status" value="1"/>
</dbReference>
<sequence>MPPSIQLTSSSELPTLTGVTVSSESGVAVITGASTGIGAATARELAHRGFHVLAGVRRERDADALRADGIEPVILDITQPEHIAELTRRVDAQAGPLRALVNNAAIQINAPVETLPLSEWRRQFEVNLFGHVAVTQALLPALLRESGRVVNISSVGGRVALPAYGPYAGTKFALEAVSDSLRRELAPLGVRVVVVEPGAVRTQMPDRVIAATNQQAGTMSPEQRDRYGRLLEAVNTHAAAHLPNGRPAEDAARVIAKAVTARKPRTRYTVGRDAALITRLSRVVPDRMLDRVLAASLRPHYPEPAAAIKAASPRRG</sequence>
<accession>A0ABX0BS98</accession>